<keyword evidence="2" id="KW-0012">Acyltransferase</keyword>
<evidence type="ECO:0000259" key="3">
    <source>
        <dbReference type="PROSITE" id="PS51186"/>
    </source>
</evidence>
<dbReference type="CDD" id="cd04301">
    <property type="entry name" value="NAT_SF"/>
    <property type="match status" value="1"/>
</dbReference>
<dbReference type="EMBL" id="DXBB01000050">
    <property type="protein sequence ID" value="HIZ72533.1"/>
    <property type="molecule type" value="Genomic_DNA"/>
</dbReference>
<dbReference type="Pfam" id="PF00583">
    <property type="entry name" value="Acetyltransf_1"/>
    <property type="match status" value="1"/>
</dbReference>
<dbReference type="SUPFAM" id="SSF55729">
    <property type="entry name" value="Acyl-CoA N-acyltransferases (Nat)"/>
    <property type="match status" value="1"/>
</dbReference>
<name>A0A9D2JZS2_9FIRM</name>
<dbReference type="PANTHER" id="PTHR43877">
    <property type="entry name" value="AMINOALKYLPHOSPHONATE N-ACETYLTRANSFERASE-RELATED-RELATED"/>
    <property type="match status" value="1"/>
</dbReference>
<accession>A0A9D2JZS2</accession>
<dbReference type="InterPro" id="IPR016181">
    <property type="entry name" value="Acyl_CoA_acyltransferase"/>
</dbReference>
<dbReference type="PROSITE" id="PS51186">
    <property type="entry name" value="GNAT"/>
    <property type="match status" value="1"/>
</dbReference>
<reference evidence="4" key="2">
    <citation type="submission" date="2021-04" db="EMBL/GenBank/DDBJ databases">
        <authorList>
            <person name="Gilroy R."/>
        </authorList>
    </citation>
    <scope>NUCLEOTIDE SEQUENCE</scope>
    <source>
        <strain evidence="4">ChiW7-2402</strain>
    </source>
</reference>
<dbReference type="PANTHER" id="PTHR43877:SF2">
    <property type="entry name" value="AMINOALKYLPHOSPHONATE N-ACETYLTRANSFERASE-RELATED"/>
    <property type="match status" value="1"/>
</dbReference>
<comment type="caution">
    <text evidence="4">The sequence shown here is derived from an EMBL/GenBank/DDBJ whole genome shotgun (WGS) entry which is preliminary data.</text>
</comment>
<evidence type="ECO:0000256" key="1">
    <source>
        <dbReference type="ARBA" id="ARBA00022679"/>
    </source>
</evidence>
<proteinExistence type="predicted"/>
<dbReference type="InterPro" id="IPR000182">
    <property type="entry name" value="GNAT_dom"/>
</dbReference>
<evidence type="ECO:0000256" key="2">
    <source>
        <dbReference type="ARBA" id="ARBA00023315"/>
    </source>
</evidence>
<dbReference type="InterPro" id="IPR050832">
    <property type="entry name" value="Bact_Acetyltransf"/>
</dbReference>
<dbReference type="Gene3D" id="3.40.630.30">
    <property type="match status" value="1"/>
</dbReference>
<dbReference type="AlphaFoldDB" id="A0A9D2JZS2"/>
<evidence type="ECO:0000313" key="5">
    <source>
        <dbReference type="Proteomes" id="UP000824102"/>
    </source>
</evidence>
<keyword evidence="1" id="KW-0808">Transferase</keyword>
<gene>
    <name evidence="4" type="ORF">H9964_03005</name>
</gene>
<reference evidence="4" key="1">
    <citation type="journal article" date="2021" name="PeerJ">
        <title>Extensive microbial diversity within the chicken gut microbiome revealed by metagenomics and culture.</title>
        <authorList>
            <person name="Gilroy R."/>
            <person name="Ravi A."/>
            <person name="Getino M."/>
            <person name="Pursley I."/>
            <person name="Horton D.L."/>
            <person name="Alikhan N.F."/>
            <person name="Baker D."/>
            <person name="Gharbi K."/>
            <person name="Hall N."/>
            <person name="Watson M."/>
            <person name="Adriaenssens E.M."/>
            <person name="Foster-Nyarko E."/>
            <person name="Jarju S."/>
            <person name="Secka A."/>
            <person name="Antonio M."/>
            <person name="Oren A."/>
            <person name="Chaudhuri R.R."/>
            <person name="La Ragione R."/>
            <person name="Hildebrand F."/>
            <person name="Pallen M.J."/>
        </authorList>
    </citation>
    <scope>NUCLEOTIDE SEQUENCE</scope>
    <source>
        <strain evidence="4">ChiW7-2402</strain>
    </source>
</reference>
<dbReference type="GO" id="GO:0016747">
    <property type="term" value="F:acyltransferase activity, transferring groups other than amino-acyl groups"/>
    <property type="evidence" value="ECO:0007669"/>
    <property type="project" value="InterPro"/>
</dbReference>
<feature type="domain" description="N-acetyltransferase" evidence="3">
    <location>
        <begin position="34"/>
        <end position="184"/>
    </location>
</feature>
<dbReference type="Proteomes" id="UP000824102">
    <property type="component" value="Unassembled WGS sequence"/>
</dbReference>
<protein>
    <submittedName>
        <fullName evidence="4">GNAT family N-acetyltransferase</fullName>
    </submittedName>
</protein>
<sequence length="184" mass="21198">MQEDIVLLEKERWKGHILPMPDYTAAEHYAVSVRRTREGFEVELSLRPLSEPRVFTPAEYDWPDRLYADHFEGAAAYGIVRGEELVAAVEICPEEWNNRLRVTELWVKEGERGRGLGKKLLAFAKEEGRRQKRRALVLETQSCNTRAIAFYLREGLSLIGLDLCSYSNEDVSRGEVRLELGLFL</sequence>
<evidence type="ECO:0000313" key="4">
    <source>
        <dbReference type="EMBL" id="HIZ72533.1"/>
    </source>
</evidence>
<organism evidence="4 5">
    <name type="scientific">Candidatus Gallimonas intestinavium</name>
    <dbReference type="NCBI Taxonomy" id="2838603"/>
    <lineage>
        <taxon>Bacteria</taxon>
        <taxon>Bacillati</taxon>
        <taxon>Bacillota</taxon>
        <taxon>Clostridia</taxon>
        <taxon>Candidatus Gallimonas</taxon>
    </lineage>
</organism>